<dbReference type="AlphaFoldDB" id="A0A9K3PJA0"/>
<feature type="compositionally biased region" description="Basic residues" evidence="1">
    <location>
        <begin position="229"/>
        <end position="239"/>
    </location>
</feature>
<evidence type="ECO:0000313" key="4">
    <source>
        <dbReference type="EMBL" id="KAG7349812.1"/>
    </source>
</evidence>
<keyword evidence="2" id="KW-1133">Transmembrane helix</keyword>
<name>A0A9K3PJA0_9STRA</name>
<feature type="compositionally biased region" description="Low complexity" evidence="1">
    <location>
        <begin position="69"/>
        <end position="82"/>
    </location>
</feature>
<accession>A0A9K3PJA0</accession>
<feature type="signal peptide" evidence="3">
    <location>
        <begin position="1"/>
        <end position="18"/>
    </location>
</feature>
<feature type="region of interest" description="Disordered" evidence="1">
    <location>
        <begin position="58"/>
        <end position="82"/>
    </location>
</feature>
<reference evidence="4" key="2">
    <citation type="submission" date="2021-04" db="EMBL/GenBank/DDBJ databases">
        <authorList>
            <person name="Podell S."/>
        </authorList>
    </citation>
    <scope>NUCLEOTIDE SEQUENCE</scope>
    <source>
        <strain evidence="4">Hildebrandi</strain>
    </source>
</reference>
<feature type="region of interest" description="Disordered" evidence="1">
    <location>
        <begin position="212"/>
        <end position="246"/>
    </location>
</feature>
<feature type="chain" id="PRO_5039950731" evidence="3">
    <location>
        <begin position="19"/>
        <end position="406"/>
    </location>
</feature>
<evidence type="ECO:0000256" key="3">
    <source>
        <dbReference type="SAM" id="SignalP"/>
    </source>
</evidence>
<feature type="transmembrane region" description="Helical" evidence="2">
    <location>
        <begin position="355"/>
        <end position="378"/>
    </location>
</feature>
<keyword evidence="2" id="KW-0472">Membrane</keyword>
<keyword evidence="5" id="KW-1185">Reference proteome</keyword>
<protein>
    <submittedName>
        <fullName evidence="4">Uncharacterized protein</fullName>
    </submittedName>
</protein>
<dbReference type="Proteomes" id="UP000693970">
    <property type="component" value="Unassembled WGS sequence"/>
</dbReference>
<keyword evidence="3" id="KW-0732">Signal</keyword>
<gene>
    <name evidence="4" type="ORF">IV203_012409</name>
</gene>
<dbReference type="EMBL" id="JAGRRH010000019">
    <property type="protein sequence ID" value="KAG7349812.1"/>
    <property type="molecule type" value="Genomic_DNA"/>
</dbReference>
<organism evidence="4 5">
    <name type="scientific">Nitzschia inconspicua</name>
    <dbReference type="NCBI Taxonomy" id="303405"/>
    <lineage>
        <taxon>Eukaryota</taxon>
        <taxon>Sar</taxon>
        <taxon>Stramenopiles</taxon>
        <taxon>Ochrophyta</taxon>
        <taxon>Bacillariophyta</taxon>
        <taxon>Bacillariophyceae</taxon>
        <taxon>Bacillariophycidae</taxon>
        <taxon>Bacillariales</taxon>
        <taxon>Bacillariaceae</taxon>
        <taxon>Nitzschia</taxon>
    </lineage>
</organism>
<keyword evidence="2" id="KW-0812">Transmembrane</keyword>
<evidence type="ECO:0000256" key="1">
    <source>
        <dbReference type="SAM" id="MobiDB-lite"/>
    </source>
</evidence>
<evidence type="ECO:0000256" key="2">
    <source>
        <dbReference type="SAM" id="Phobius"/>
    </source>
</evidence>
<comment type="caution">
    <text evidence="4">The sequence shown here is derived from an EMBL/GenBank/DDBJ whole genome shotgun (WGS) entry which is preliminary data.</text>
</comment>
<reference evidence="4" key="1">
    <citation type="journal article" date="2021" name="Sci. Rep.">
        <title>Diploid genomic architecture of Nitzschia inconspicua, an elite biomass production diatom.</title>
        <authorList>
            <person name="Oliver A."/>
            <person name="Podell S."/>
            <person name="Pinowska A."/>
            <person name="Traller J.C."/>
            <person name="Smith S.R."/>
            <person name="McClure R."/>
            <person name="Beliaev A."/>
            <person name="Bohutskyi P."/>
            <person name="Hill E.A."/>
            <person name="Rabines A."/>
            <person name="Zheng H."/>
            <person name="Allen L.Z."/>
            <person name="Kuo A."/>
            <person name="Grigoriev I.V."/>
            <person name="Allen A.E."/>
            <person name="Hazlebeck D."/>
            <person name="Allen E.E."/>
        </authorList>
    </citation>
    <scope>NUCLEOTIDE SEQUENCE</scope>
    <source>
        <strain evidence="4">Hildebrandi</strain>
    </source>
</reference>
<sequence length="406" mass="46521">MVVSGLFFLMVVSATTRCETMLLYQSDKETRNGTGISLMNETVPVPSRRLVVRNETTMESDTYGSIPPSSSLSSSSSSSSSSDVTLEFPLPRIEVQFVCEHDIRPDFNVTNIFDSFFQETLNHYFNQYMDVMHNDFDSWTENDGDTVSNLTLVGNDEDMELYSALTISDIGDVNRQYWFYPLCNASSTQILATMDVRGYVYLPSHMLLPLQSDTQSSGEKEDNNNQPPTKHHYQNHHHQHDKEMTDTDEQNIAAVINFMEYFHQSVDTKILRNFFKERVCQPMDFFRSKVVEWDDKSFPPPSNRQPVKEYQSIHDPNAIYNHHHFFDHNLYLLCGGADDIMYMETAGEDGVDPGFFMIGIIVGMVMLSMLCTELKLYIATVTAESQRRRNDGYATTNVTIQEVEMV</sequence>
<evidence type="ECO:0000313" key="5">
    <source>
        <dbReference type="Proteomes" id="UP000693970"/>
    </source>
</evidence>
<proteinExistence type="predicted"/>